<sequence>MNLVLDQRVVCTWIRRRQRKSGESKKAQVRGIKESAGQGNQRKRRSEESKKARLIGYQPGFLQMLKALTCHWLAVRSFHAEHRAS</sequence>
<accession>A0A1B2E259</accession>
<protein>
    <submittedName>
        <fullName evidence="2">Uncharacterized protein</fullName>
    </submittedName>
</protein>
<name>A0A1B2E259_9BACL</name>
<proteinExistence type="predicted"/>
<gene>
    <name evidence="2" type="ORF">BBD41_16245</name>
</gene>
<feature type="region of interest" description="Disordered" evidence="1">
    <location>
        <begin position="19"/>
        <end position="51"/>
    </location>
</feature>
<dbReference type="EMBL" id="CP016809">
    <property type="protein sequence ID" value="ANY74002.1"/>
    <property type="molecule type" value="Genomic_DNA"/>
</dbReference>
<dbReference type="KEGG" id="pib:BBD41_16245"/>
<evidence type="ECO:0000313" key="2">
    <source>
        <dbReference type="EMBL" id="ANY74002.1"/>
    </source>
</evidence>
<organism evidence="2">
    <name type="scientific">Paenibacillus ihbetae</name>
    <dbReference type="NCBI Taxonomy" id="1870820"/>
    <lineage>
        <taxon>Bacteria</taxon>
        <taxon>Bacillati</taxon>
        <taxon>Bacillota</taxon>
        <taxon>Bacilli</taxon>
        <taxon>Bacillales</taxon>
        <taxon>Paenibacillaceae</taxon>
        <taxon>Paenibacillus</taxon>
    </lineage>
</organism>
<dbReference type="AlphaFoldDB" id="A0A1B2E259"/>
<evidence type="ECO:0000256" key="1">
    <source>
        <dbReference type="SAM" id="MobiDB-lite"/>
    </source>
</evidence>
<reference evidence="2" key="1">
    <citation type="submission" date="2016-08" db="EMBL/GenBank/DDBJ databases">
        <title>Complete Genome Seqeunce of Paenibacillus sp. nov. IHBB 9852 from high altitute lake of Indian trans-Himalayas.</title>
        <authorList>
            <person name="Kiran S."/>
            <person name="Swarnkar M.K."/>
            <person name="Rana A."/>
            <person name="Tewari R."/>
            <person name="Gulati A."/>
        </authorList>
    </citation>
    <scope>NUCLEOTIDE SEQUENCE [LARGE SCALE GENOMIC DNA]</scope>
    <source>
        <strain evidence="2">IHBB 9852</strain>
    </source>
</reference>